<dbReference type="InterPro" id="IPR058647">
    <property type="entry name" value="BSH_CzcB-like"/>
</dbReference>
<keyword evidence="3" id="KW-1133">Transmembrane helix</keyword>
<evidence type="ECO:0000259" key="5">
    <source>
        <dbReference type="Pfam" id="PF25973"/>
    </source>
</evidence>
<dbReference type="EMBL" id="CP136594">
    <property type="protein sequence ID" value="WOE74869.1"/>
    <property type="molecule type" value="Genomic_DNA"/>
</dbReference>
<name>A0AA97HZM1_9SPHN</name>
<dbReference type="NCBIfam" id="TIGR01730">
    <property type="entry name" value="RND_mfp"/>
    <property type="match status" value="1"/>
</dbReference>
<dbReference type="Pfam" id="PF25954">
    <property type="entry name" value="Beta-barrel_RND_2"/>
    <property type="match status" value="1"/>
</dbReference>
<gene>
    <name evidence="7" type="ORF">RB602_13660</name>
</gene>
<accession>A0AA97HZM1</accession>
<keyword evidence="8" id="KW-1185">Reference proteome</keyword>
<dbReference type="Gene3D" id="2.40.420.20">
    <property type="match status" value="1"/>
</dbReference>
<evidence type="ECO:0000256" key="3">
    <source>
        <dbReference type="SAM" id="Phobius"/>
    </source>
</evidence>
<keyword evidence="3" id="KW-0812">Transmembrane</keyword>
<comment type="similarity">
    <text evidence="1">Belongs to the membrane fusion protein (MFP) (TC 8.A.1) family.</text>
</comment>
<dbReference type="Proteomes" id="UP001302429">
    <property type="component" value="Chromosome"/>
</dbReference>
<evidence type="ECO:0000259" key="6">
    <source>
        <dbReference type="Pfam" id="PF25989"/>
    </source>
</evidence>
<feature type="domain" description="CzcB-like barrel-sandwich hybrid" evidence="5">
    <location>
        <begin position="111"/>
        <end position="238"/>
    </location>
</feature>
<reference evidence="7 8" key="1">
    <citation type="submission" date="2023-10" db="EMBL/GenBank/DDBJ databases">
        <title>Complete genome sequence of a Sphingomonadaceae bacterium.</title>
        <authorList>
            <person name="Yan C."/>
        </authorList>
    </citation>
    <scope>NUCLEOTIDE SEQUENCE [LARGE SCALE GENOMIC DNA]</scope>
    <source>
        <strain evidence="7 8">SCSIO 66989</strain>
    </source>
</reference>
<dbReference type="Gene3D" id="1.10.287.470">
    <property type="entry name" value="Helix hairpin bin"/>
    <property type="match status" value="1"/>
</dbReference>
<proteinExistence type="inferred from homology"/>
<dbReference type="PANTHER" id="PTHR30469:SF15">
    <property type="entry name" value="HLYD FAMILY OF SECRETION PROTEINS"/>
    <property type="match status" value="1"/>
</dbReference>
<organism evidence="7 8">
    <name type="scientific">Alterisphingorhabdus coralli</name>
    <dbReference type="NCBI Taxonomy" id="3071408"/>
    <lineage>
        <taxon>Bacteria</taxon>
        <taxon>Pseudomonadati</taxon>
        <taxon>Pseudomonadota</taxon>
        <taxon>Alphaproteobacteria</taxon>
        <taxon>Sphingomonadales</taxon>
        <taxon>Sphingomonadaceae</taxon>
        <taxon>Alterisphingorhabdus (ex Yan et al. 2024)</taxon>
    </lineage>
</organism>
<evidence type="ECO:0000259" key="4">
    <source>
        <dbReference type="Pfam" id="PF25954"/>
    </source>
</evidence>
<evidence type="ECO:0000313" key="7">
    <source>
        <dbReference type="EMBL" id="WOE74869.1"/>
    </source>
</evidence>
<feature type="transmembrane region" description="Helical" evidence="3">
    <location>
        <begin position="37"/>
        <end position="55"/>
    </location>
</feature>
<dbReference type="Pfam" id="PF25973">
    <property type="entry name" value="BSH_CzcB"/>
    <property type="match status" value="1"/>
</dbReference>
<feature type="domain" description="CusB-like beta-barrel" evidence="4">
    <location>
        <begin position="251"/>
        <end position="321"/>
    </location>
</feature>
<dbReference type="GO" id="GO:0015562">
    <property type="term" value="F:efflux transmembrane transporter activity"/>
    <property type="evidence" value="ECO:0007669"/>
    <property type="project" value="TreeGrafter"/>
</dbReference>
<dbReference type="SUPFAM" id="SSF111369">
    <property type="entry name" value="HlyD-like secretion proteins"/>
    <property type="match status" value="1"/>
</dbReference>
<dbReference type="RefSeq" id="WP_317081272.1">
    <property type="nucleotide sequence ID" value="NZ_CP136594.1"/>
</dbReference>
<keyword evidence="3" id="KW-0472">Membrane</keyword>
<dbReference type="Gene3D" id="2.40.30.170">
    <property type="match status" value="1"/>
</dbReference>
<dbReference type="InterPro" id="IPR058637">
    <property type="entry name" value="YknX-like_C"/>
</dbReference>
<evidence type="ECO:0000256" key="1">
    <source>
        <dbReference type="ARBA" id="ARBA00009477"/>
    </source>
</evidence>
<dbReference type="InterPro" id="IPR006143">
    <property type="entry name" value="RND_pump_MFP"/>
</dbReference>
<dbReference type="GO" id="GO:1990281">
    <property type="term" value="C:efflux pump complex"/>
    <property type="evidence" value="ECO:0007669"/>
    <property type="project" value="TreeGrafter"/>
</dbReference>
<dbReference type="Gene3D" id="2.40.50.100">
    <property type="match status" value="1"/>
</dbReference>
<protein>
    <submittedName>
        <fullName evidence="7">Efflux RND transporter periplasmic adaptor subunit</fullName>
    </submittedName>
</protein>
<evidence type="ECO:0000313" key="8">
    <source>
        <dbReference type="Proteomes" id="UP001302429"/>
    </source>
</evidence>
<dbReference type="InterPro" id="IPR058792">
    <property type="entry name" value="Beta-barrel_RND_2"/>
</dbReference>
<feature type="region of interest" description="Disordered" evidence="2">
    <location>
        <begin position="1"/>
        <end position="27"/>
    </location>
</feature>
<dbReference type="AlphaFoldDB" id="A0AA97HZM1"/>
<evidence type="ECO:0000256" key="2">
    <source>
        <dbReference type="SAM" id="MobiDB-lite"/>
    </source>
</evidence>
<dbReference type="PANTHER" id="PTHR30469">
    <property type="entry name" value="MULTIDRUG RESISTANCE PROTEIN MDTA"/>
    <property type="match status" value="1"/>
</dbReference>
<dbReference type="KEGG" id="acoa:RB602_13660"/>
<dbReference type="Pfam" id="PF25989">
    <property type="entry name" value="YknX_C"/>
    <property type="match status" value="1"/>
</dbReference>
<sequence length="411" mass="42472">MKHETKISGERIETPVESPLHDVEQDELKGSSGRRNLIIAAIVAAAVIIGGIVYFSGTGAGETSVAAGADEGSSQAVTVVVPGSSTVERVINATGTFAARREMPIGVAGEGGQVIRVLVEPGTWVKQGQALAIIDKAVQNQQSRALAAEIGVAEADLQLAQNQLERAKQLVGRGFISQADVDQRTATRDQAIARLEVAKARLRERQAANARLNIVAPASGLVLERNVEPGQVVGAGSGVLFRMAAGGEMELRAQLSESDLAGLSNGVTAKVTPTGTSKSFEGQVWQVAPIISEQSRQGIARIALPYDPAIRPGGFGSVAIVSGATDSPVLPESAIQSDAKGAYVYIVSKDNKVERRDIETGGVNASGITVTSGLAGNEKVVLYAAGFLNPGETVNPQVRGNEQVASAGNGG</sequence>
<feature type="domain" description="YknX-like C-terminal permuted SH3-like" evidence="6">
    <location>
        <begin position="329"/>
        <end position="395"/>
    </location>
</feature>